<dbReference type="GO" id="GO:0006487">
    <property type="term" value="P:protein N-linked glycosylation"/>
    <property type="evidence" value="ECO:0007669"/>
    <property type="project" value="TreeGrafter"/>
</dbReference>
<name>A0A1F5ZU09_9BACT</name>
<comment type="caution">
    <text evidence="10">The sequence shown here is derived from an EMBL/GenBank/DDBJ whole genome shotgun (WGS) entry which is preliminary data.</text>
</comment>
<dbReference type="PROSITE" id="PS51464">
    <property type="entry name" value="SIS"/>
    <property type="match status" value="2"/>
</dbReference>
<dbReference type="InterPro" id="IPR046348">
    <property type="entry name" value="SIS_dom_sf"/>
</dbReference>
<dbReference type="NCBIfam" id="NF001484">
    <property type="entry name" value="PRK00331.1"/>
    <property type="match status" value="1"/>
</dbReference>
<dbReference type="EC" id="2.6.1.16" evidence="2"/>
<evidence type="ECO:0000256" key="4">
    <source>
        <dbReference type="ARBA" id="ARBA00022576"/>
    </source>
</evidence>
<dbReference type="InterPro" id="IPR017932">
    <property type="entry name" value="GATase_2_dom"/>
</dbReference>
<dbReference type="PANTHER" id="PTHR10937">
    <property type="entry name" value="GLUCOSAMINE--FRUCTOSE-6-PHOSPHATE AMINOTRANSFERASE, ISOMERIZING"/>
    <property type="match status" value="1"/>
</dbReference>
<dbReference type="GO" id="GO:0004360">
    <property type="term" value="F:glutamine-fructose-6-phosphate transaminase (isomerizing) activity"/>
    <property type="evidence" value="ECO:0007669"/>
    <property type="project" value="UniProtKB-EC"/>
</dbReference>
<dbReference type="InterPro" id="IPR035466">
    <property type="entry name" value="GlmS/AgaS_SIS"/>
</dbReference>
<reference evidence="10 11" key="1">
    <citation type="journal article" date="2016" name="Nat. Commun.">
        <title>Thousands of microbial genomes shed light on interconnected biogeochemical processes in an aquifer system.</title>
        <authorList>
            <person name="Anantharaman K."/>
            <person name="Brown C.T."/>
            <person name="Hug L.A."/>
            <person name="Sharon I."/>
            <person name="Castelle C.J."/>
            <person name="Probst A.J."/>
            <person name="Thomas B.C."/>
            <person name="Singh A."/>
            <person name="Wilkins M.J."/>
            <person name="Karaoz U."/>
            <person name="Brodie E.L."/>
            <person name="Williams K.H."/>
            <person name="Hubbard S.S."/>
            <person name="Banfield J.F."/>
        </authorList>
    </citation>
    <scope>NUCLEOTIDE SEQUENCE [LARGE SCALE GENOMIC DNA]</scope>
</reference>
<dbReference type="InterPro" id="IPR005855">
    <property type="entry name" value="GFAT"/>
</dbReference>
<evidence type="ECO:0000256" key="1">
    <source>
        <dbReference type="ARBA" id="ARBA00001031"/>
    </source>
</evidence>
<dbReference type="Gene3D" id="3.60.20.10">
    <property type="entry name" value="Glutamine Phosphoribosylpyrophosphate, subunit 1, domain 1"/>
    <property type="match status" value="1"/>
</dbReference>
<comment type="catalytic activity">
    <reaction evidence="1">
        <text>D-fructose 6-phosphate + L-glutamine = D-glucosamine 6-phosphate + L-glutamate</text>
        <dbReference type="Rhea" id="RHEA:13237"/>
        <dbReference type="ChEBI" id="CHEBI:29985"/>
        <dbReference type="ChEBI" id="CHEBI:58359"/>
        <dbReference type="ChEBI" id="CHEBI:58725"/>
        <dbReference type="ChEBI" id="CHEBI:61527"/>
        <dbReference type="EC" id="2.6.1.16"/>
    </reaction>
</comment>
<keyword evidence="6" id="KW-0677">Repeat</keyword>
<feature type="domain" description="SIS" evidence="9">
    <location>
        <begin position="219"/>
        <end position="357"/>
    </location>
</feature>
<dbReference type="SUPFAM" id="SSF56235">
    <property type="entry name" value="N-terminal nucleophile aminohydrolases (Ntn hydrolases)"/>
    <property type="match status" value="1"/>
</dbReference>
<dbReference type="AlphaFoldDB" id="A0A1F5ZU09"/>
<dbReference type="SUPFAM" id="SSF53697">
    <property type="entry name" value="SIS domain"/>
    <property type="match status" value="1"/>
</dbReference>
<dbReference type="PANTHER" id="PTHR10937:SF0">
    <property type="entry name" value="GLUTAMINE--FRUCTOSE-6-PHOSPHATE TRANSAMINASE (ISOMERIZING)"/>
    <property type="match status" value="1"/>
</dbReference>
<dbReference type="NCBIfam" id="TIGR01135">
    <property type="entry name" value="glmS"/>
    <property type="match status" value="1"/>
</dbReference>
<dbReference type="Gene3D" id="3.40.50.10490">
    <property type="entry name" value="Glucose-6-phosphate isomerase like protein, domain 1"/>
    <property type="match status" value="2"/>
</dbReference>
<feature type="non-terminal residue" evidence="10">
    <location>
        <position position="488"/>
    </location>
</feature>
<dbReference type="EMBL" id="MFJM01000065">
    <property type="protein sequence ID" value="OGG15911.1"/>
    <property type="molecule type" value="Genomic_DNA"/>
</dbReference>
<keyword evidence="4" id="KW-0032">Aminotransferase</keyword>
<evidence type="ECO:0000256" key="7">
    <source>
        <dbReference type="ARBA" id="ARBA00022962"/>
    </source>
</evidence>
<evidence type="ECO:0000256" key="6">
    <source>
        <dbReference type="ARBA" id="ARBA00022737"/>
    </source>
</evidence>
<evidence type="ECO:0000256" key="2">
    <source>
        <dbReference type="ARBA" id="ARBA00012916"/>
    </source>
</evidence>
<evidence type="ECO:0000313" key="11">
    <source>
        <dbReference type="Proteomes" id="UP000176253"/>
    </source>
</evidence>
<feature type="domain" description="SIS" evidence="9">
    <location>
        <begin position="386"/>
        <end position="488"/>
    </location>
</feature>
<evidence type="ECO:0000259" key="9">
    <source>
        <dbReference type="PROSITE" id="PS51464"/>
    </source>
</evidence>
<dbReference type="Proteomes" id="UP000176253">
    <property type="component" value="Unassembled WGS sequence"/>
</dbReference>
<accession>A0A1F5ZU09</accession>
<proteinExistence type="predicted"/>
<protein>
    <recommendedName>
        <fullName evidence="3">Glutamine--fructose-6-phosphate aminotransferase [isomerizing]</fullName>
        <ecNumber evidence="2">2.6.1.16</ecNumber>
    </recommendedName>
</protein>
<evidence type="ECO:0000313" key="10">
    <source>
        <dbReference type="EMBL" id="OGG15911.1"/>
    </source>
</evidence>
<evidence type="ECO:0000256" key="5">
    <source>
        <dbReference type="ARBA" id="ARBA00022679"/>
    </source>
</evidence>
<keyword evidence="7" id="KW-0315">Glutamine amidotransferase</keyword>
<dbReference type="InterPro" id="IPR035490">
    <property type="entry name" value="GlmS/FrlB_SIS"/>
</dbReference>
<dbReference type="STRING" id="1798383.A3D78_07470"/>
<gene>
    <name evidence="10" type="ORF">A3D78_07470</name>
</gene>
<dbReference type="CDD" id="cd05009">
    <property type="entry name" value="SIS_GlmS_GlmD_2"/>
    <property type="match status" value="1"/>
</dbReference>
<evidence type="ECO:0000256" key="3">
    <source>
        <dbReference type="ARBA" id="ARBA00016090"/>
    </source>
</evidence>
<dbReference type="GO" id="GO:0097367">
    <property type="term" value="F:carbohydrate derivative binding"/>
    <property type="evidence" value="ECO:0007669"/>
    <property type="project" value="InterPro"/>
</dbReference>
<sequence>SVNLPKGNLALGHTRWATHGGVTDVNAHPHLDCSGKIAVVHNGIVENYQEIKNLLEKKHKIISETDTELVAHLIEDYCKKFTLIEAVRRAFLRLHGLSAFLVIEASSKTLIAVKTGSPLVVGIGRGENVVGSDANCLLSLTKDVIFIEDNQLAQITKDRINLFSVETGNKIELSVQKITWETTTATKENFPHFMLKEIYEQPRVLENISQNFSERITNLVSLLQKYSKIYVVGCGTAYYVAIAGSYILSKVAKKEVIPVAGSEFVYKEPFLDKSTLVIFLSQSGETIDIIEPLKNVKKKGVKTVALVNVFGSTLYRLADYKIWLETGPEICVVTTKACIAKLGILGLTSYGLIGKKSQGDLLLRNSVKQLNRILNPKYQEEFINPLVKLFYRHEHIYTIGRGLSYPIALEAALKIKEDSYIHAEGFSGGELKHGPIALAKRGTPYIVFAPSDETYFSTLSNAMEIKARGGLIIGVSEKQNEVFDYHIP</sequence>
<dbReference type="CDD" id="cd05008">
    <property type="entry name" value="SIS_GlmS_GlmD_1"/>
    <property type="match status" value="1"/>
</dbReference>
<dbReference type="InterPro" id="IPR001347">
    <property type="entry name" value="SIS_dom"/>
</dbReference>
<dbReference type="GO" id="GO:0006002">
    <property type="term" value="P:fructose 6-phosphate metabolic process"/>
    <property type="evidence" value="ECO:0007669"/>
    <property type="project" value="TreeGrafter"/>
</dbReference>
<keyword evidence="5" id="KW-0808">Transferase</keyword>
<dbReference type="PROSITE" id="PS51278">
    <property type="entry name" value="GATASE_TYPE_2"/>
    <property type="match status" value="1"/>
</dbReference>
<dbReference type="Pfam" id="PF13522">
    <property type="entry name" value="GATase_6"/>
    <property type="match status" value="1"/>
</dbReference>
<feature type="non-terminal residue" evidence="10">
    <location>
        <position position="1"/>
    </location>
</feature>
<feature type="domain" description="Glutamine amidotransferase type-2" evidence="8">
    <location>
        <begin position="1"/>
        <end position="158"/>
    </location>
</feature>
<dbReference type="Pfam" id="PF01380">
    <property type="entry name" value="SIS"/>
    <property type="match status" value="2"/>
</dbReference>
<organism evidence="10 11">
    <name type="scientific">Candidatus Gottesmanbacteria bacterium RIFCSPHIGHO2_02_FULL_39_14</name>
    <dbReference type="NCBI Taxonomy" id="1798383"/>
    <lineage>
        <taxon>Bacteria</taxon>
        <taxon>Candidatus Gottesmaniibacteriota</taxon>
    </lineage>
</organism>
<evidence type="ECO:0000259" key="8">
    <source>
        <dbReference type="PROSITE" id="PS51278"/>
    </source>
</evidence>
<dbReference type="GO" id="GO:0006047">
    <property type="term" value="P:UDP-N-acetylglucosamine metabolic process"/>
    <property type="evidence" value="ECO:0007669"/>
    <property type="project" value="TreeGrafter"/>
</dbReference>
<dbReference type="InterPro" id="IPR029055">
    <property type="entry name" value="Ntn_hydrolases_N"/>
</dbReference>